<sequence length="379" mass="44579">MNKMLCQQKNKKNIIDLKKKLNNTLVVIGLIIEMILSDDNILEIVSINDIYKTIFYVFRSRYNCILNELELCEEKNEGLLQKGHLLQSEEDKEVEMVRGSELVRDVNTVKNVQVIKDAHGVKNAQVIRNVQMVKEIRLKFSQIFYSPPKRGSELMPISNLRCIKHAIAGCLYMHGKITSSKISLRNVLNNIDYNIYLLNKCAYTTKCVISKEEIQKFTVHINHYEPIIKENIYHEKEESLKMEKLSLYILSFKLSNNIFKYSLLYELMFITRSPFIINKFLFSVFNDVICIPNIKDKYNDIDIVISCILFVNHFFYHINKHCKIVRSPYFMLVKKMYLSQVEKIVNIFILLNPVNNHLSQMKNIISLTKKICNLYSFIY</sequence>
<reference evidence="3" key="1">
    <citation type="submission" date="2016-05" db="EMBL/GenBank/DDBJ databases">
        <authorList>
            <person name="Naeem Raeece"/>
        </authorList>
    </citation>
    <scope>NUCLEOTIDE SEQUENCE [LARGE SCALE GENOMIC DNA]</scope>
</reference>
<evidence type="ECO:0000313" key="2">
    <source>
        <dbReference type="EMBL" id="SCN12665.1"/>
    </source>
</evidence>
<dbReference type="OrthoDB" id="391249at2759"/>
<reference evidence="1" key="2">
    <citation type="submission" date="2016-05" db="EMBL/GenBank/DDBJ databases">
        <authorList>
            <person name="Lavstsen T."/>
            <person name="Jespersen J.S."/>
        </authorList>
    </citation>
    <scope>NUCLEOTIDE SEQUENCE [LARGE SCALE GENOMIC DNA]</scope>
</reference>
<dbReference type="OMA" id="HINRHDQ"/>
<evidence type="ECO:0000313" key="3">
    <source>
        <dbReference type="Proteomes" id="UP000078597"/>
    </source>
</evidence>
<organism evidence="1 3">
    <name type="scientific">Plasmodium malariae</name>
    <dbReference type="NCBI Taxonomy" id="5858"/>
    <lineage>
        <taxon>Eukaryota</taxon>
        <taxon>Sar</taxon>
        <taxon>Alveolata</taxon>
        <taxon>Apicomplexa</taxon>
        <taxon>Aconoidasida</taxon>
        <taxon>Haemosporida</taxon>
        <taxon>Plasmodiidae</taxon>
        <taxon>Plasmodium</taxon>
        <taxon>Plasmodium (Plasmodium)</taxon>
    </lineage>
</organism>
<dbReference type="VEuPathDB" id="PlasmoDB:PmUG01_09023800"/>
<evidence type="ECO:0000313" key="4">
    <source>
        <dbReference type="Proteomes" id="UP000219813"/>
    </source>
</evidence>
<name>A0A1A8VXK2_PLAMA</name>
<protein>
    <submittedName>
        <fullName evidence="1">Uncharacterized protein</fullName>
    </submittedName>
</protein>
<dbReference type="Proteomes" id="UP000078597">
    <property type="component" value="Unassembled WGS sequence"/>
</dbReference>
<evidence type="ECO:0000313" key="1">
    <source>
        <dbReference type="EMBL" id="SBS85313.1"/>
    </source>
</evidence>
<gene>
    <name evidence="2" type="primary">PmUG01_09023800</name>
    <name evidence="1" type="ORF">PMALA_012350</name>
    <name evidence="2" type="ORF">PMUG01_09023800</name>
</gene>
<accession>A0A1A8VXK2</accession>
<keyword evidence="4" id="KW-1185">Reference proteome</keyword>
<dbReference type="RefSeq" id="XP_028861562.1">
    <property type="nucleotide sequence ID" value="XM_029004921.1"/>
</dbReference>
<proteinExistence type="predicted"/>
<dbReference type="Proteomes" id="UP000219813">
    <property type="component" value="Chromosome 9"/>
</dbReference>
<dbReference type="KEGG" id="pmal:PMUG01_09023800"/>
<reference evidence="2 4" key="3">
    <citation type="submission" date="2016-06" db="EMBL/GenBank/DDBJ databases">
        <authorList>
            <consortium name="Pathogen Informatics"/>
        </authorList>
    </citation>
    <scope>NUCLEOTIDE SEQUENCE [LARGE SCALE GENOMIC DNA]</scope>
</reference>
<dbReference type="EMBL" id="FLQW01000674">
    <property type="protein sequence ID" value="SBS85313.1"/>
    <property type="molecule type" value="Genomic_DNA"/>
</dbReference>
<dbReference type="AlphaFoldDB" id="A0A1A8VXK2"/>
<dbReference type="GeneID" id="39868766"/>
<dbReference type="EMBL" id="LT594630">
    <property type="protein sequence ID" value="SCN12665.1"/>
    <property type="molecule type" value="Genomic_DNA"/>
</dbReference>